<evidence type="ECO:0000256" key="1">
    <source>
        <dbReference type="ARBA" id="ARBA00014286"/>
    </source>
</evidence>
<evidence type="ECO:0000256" key="2">
    <source>
        <dbReference type="SAM" id="SignalP"/>
    </source>
</evidence>
<proteinExistence type="predicted"/>
<accession>A0A5C6DZR8</accession>
<dbReference type="InterPro" id="IPR051236">
    <property type="entry name" value="HAT_RTT109-like"/>
</dbReference>
<dbReference type="CDD" id="cd08577">
    <property type="entry name" value="PI-PLCc_GDPD_SF_unchar3"/>
    <property type="match status" value="1"/>
</dbReference>
<organism evidence="3 4">
    <name type="scientific">Novipirellula artificiosorum</name>
    <dbReference type="NCBI Taxonomy" id="2528016"/>
    <lineage>
        <taxon>Bacteria</taxon>
        <taxon>Pseudomonadati</taxon>
        <taxon>Planctomycetota</taxon>
        <taxon>Planctomycetia</taxon>
        <taxon>Pirellulales</taxon>
        <taxon>Pirellulaceae</taxon>
        <taxon>Novipirellula</taxon>
    </lineage>
</organism>
<feature type="chain" id="PRO_5022964907" description="Altered inheritance of mitochondria protein 6" evidence="2">
    <location>
        <begin position="22"/>
        <end position="268"/>
    </location>
</feature>
<keyword evidence="4" id="KW-1185">Reference proteome</keyword>
<dbReference type="RefSeq" id="WP_146525149.1">
    <property type="nucleotide sequence ID" value="NZ_SJPV01000002.1"/>
</dbReference>
<evidence type="ECO:0000313" key="4">
    <source>
        <dbReference type="Proteomes" id="UP000319143"/>
    </source>
</evidence>
<dbReference type="Gene3D" id="3.20.20.190">
    <property type="entry name" value="Phosphatidylinositol (PI) phosphodiesterase"/>
    <property type="match status" value="1"/>
</dbReference>
<reference evidence="3 4" key="1">
    <citation type="submission" date="2019-02" db="EMBL/GenBank/DDBJ databases">
        <title>Deep-cultivation of Planctomycetes and their phenomic and genomic characterization uncovers novel biology.</title>
        <authorList>
            <person name="Wiegand S."/>
            <person name="Jogler M."/>
            <person name="Boedeker C."/>
            <person name="Pinto D."/>
            <person name="Vollmers J."/>
            <person name="Rivas-Marin E."/>
            <person name="Kohn T."/>
            <person name="Peeters S.H."/>
            <person name="Heuer A."/>
            <person name="Rast P."/>
            <person name="Oberbeckmann S."/>
            <person name="Bunk B."/>
            <person name="Jeske O."/>
            <person name="Meyerdierks A."/>
            <person name="Storesund J.E."/>
            <person name="Kallscheuer N."/>
            <person name="Luecker S."/>
            <person name="Lage O.M."/>
            <person name="Pohl T."/>
            <person name="Merkel B.J."/>
            <person name="Hornburger P."/>
            <person name="Mueller R.-W."/>
            <person name="Bruemmer F."/>
            <person name="Labrenz M."/>
            <person name="Spormann A.M."/>
            <person name="Op Den Camp H."/>
            <person name="Overmann J."/>
            <person name="Amann R."/>
            <person name="Jetten M.S.M."/>
            <person name="Mascher T."/>
            <person name="Medema M.H."/>
            <person name="Devos D.P."/>
            <person name="Kaster A.-K."/>
            <person name="Ovreas L."/>
            <person name="Rohde M."/>
            <person name="Galperin M.Y."/>
            <person name="Jogler C."/>
        </authorList>
    </citation>
    <scope>NUCLEOTIDE SEQUENCE [LARGE SCALE GENOMIC DNA]</scope>
    <source>
        <strain evidence="3 4">Poly41</strain>
    </source>
</reference>
<dbReference type="InterPro" id="IPR039559">
    <property type="entry name" value="AIM6_PI-PLC-like_dom"/>
</dbReference>
<dbReference type="GO" id="GO:0008081">
    <property type="term" value="F:phosphoric diester hydrolase activity"/>
    <property type="evidence" value="ECO:0007669"/>
    <property type="project" value="InterPro"/>
</dbReference>
<dbReference type="GO" id="GO:0006629">
    <property type="term" value="P:lipid metabolic process"/>
    <property type="evidence" value="ECO:0007669"/>
    <property type="project" value="InterPro"/>
</dbReference>
<dbReference type="Pfam" id="PF13653">
    <property type="entry name" value="GDPD_2"/>
    <property type="match status" value="1"/>
</dbReference>
<dbReference type="OrthoDB" id="9794455at2"/>
<name>A0A5C6DZR8_9BACT</name>
<comment type="caution">
    <text evidence="3">The sequence shown here is derived from an EMBL/GenBank/DDBJ whole genome shotgun (WGS) entry which is preliminary data.</text>
</comment>
<dbReference type="AlphaFoldDB" id="A0A5C6DZR8"/>
<feature type="signal peptide" evidence="2">
    <location>
        <begin position="1"/>
        <end position="21"/>
    </location>
</feature>
<dbReference type="EMBL" id="SJPV01000002">
    <property type="protein sequence ID" value="TWU40556.1"/>
    <property type="molecule type" value="Genomic_DNA"/>
</dbReference>
<dbReference type="InterPro" id="IPR017946">
    <property type="entry name" value="PLC-like_Pdiesterase_TIM-brl"/>
</dbReference>
<dbReference type="SUPFAM" id="SSF51695">
    <property type="entry name" value="PLC-like phosphodiesterases"/>
    <property type="match status" value="1"/>
</dbReference>
<sequence length="268" mass="30766" precursor="true">MNQSPRLLLLFPLVFALSAIAPSAEPLRCGHSHNDYTRNRPLQDALDHGFCSVEADVFSVDGELMVAHAKNEIQAGKTLRSLYLDPLRDRITQNDGRVYRSGPELTLFVDVKDDAEATYQLLRKTLKDYRSLLTRTVDGDQRVRGALTVIVSGNRAESLIFSDPERLMGMDGRIADLDRDVSSDVLPMISDRWGSHFKWQGEGEMPEDERQQLRDWVAKAHQQQRRIRFWATPEKENVWKELLDAKVDLINTDHLTQLQRFIQQQPID</sequence>
<dbReference type="PANTHER" id="PTHR31571">
    <property type="entry name" value="ALTERED INHERITANCE OF MITOCHONDRIA PROTEIN 6"/>
    <property type="match status" value="1"/>
</dbReference>
<protein>
    <recommendedName>
        <fullName evidence="1">Altered inheritance of mitochondria protein 6</fullName>
    </recommendedName>
</protein>
<gene>
    <name evidence="3" type="ORF">Poly41_13890</name>
</gene>
<dbReference type="PANTHER" id="PTHR31571:SF1">
    <property type="entry name" value="ALTERED INHERITANCE OF MITOCHONDRIA PROTEIN 6"/>
    <property type="match status" value="1"/>
</dbReference>
<keyword evidence="2" id="KW-0732">Signal</keyword>
<dbReference type="Proteomes" id="UP000319143">
    <property type="component" value="Unassembled WGS sequence"/>
</dbReference>
<evidence type="ECO:0000313" key="3">
    <source>
        <dbReference type="EMBL" id="TWU40556.1"/>
    </source>
</evidence>